<dbReference type="AlphaFoldDB" id="A0AA39JAR6"/>
<feature type="region of interest" description="Disordered" evidence="1">
    <location>
        <begin position="1"/>
        <end position="29"/>
    </location>
</feature>
<evidence type="ECO:0000313" key="2">
    <source>
        <dbReference type="EMBL" id="KAK0438525.1"/>
    </source>
</evidence>
<dbReference type="EMBL" id="JAUEPS010000096">
    <property type="protein sequence ID" value="KAK0438525.1"/>
    <property type="molecule type" value="Genomic_DNA"/>
</dbReference>
<reference evidence="2" key="1">
    <citation type="submission" date="2023-06" db="EMBL/GenBank/DDBJ databases">
        <authorList>
            <consortium name="Lawrence Berkeley National Laboratory"/>
            <person name="Ahrendt S."/>
            <person name="Sahu N."/>
            <person name="Indic B."/>
            <person name="Wong-Bajracharya J."/>
            <person name="Merenyi Z."/>
            <person name="Ke H.-M."/>
            <person name="Monk M."/>
            <person name="Kocsube S."/>
            <person name="Drula E."/>
            <person name="Lipzen A."/>
            <person name="Balint B."/>
            <person name="Henrissat B."/>
            <person name="Andreopoulos B."/>
            <person name="Martin F.M."/>
            <person name="Harder C.B."/>
            <person name="Rigling D."/>
            <person name="Ford K.L."/>
            <person name="Foster G.D."/>
            <person name="Pangilinan J."/>
            <person name="Papanicolaou A."/>
            <person name="Barry K."/>
            <person name="LaButti K."/>
            <person name="Viragh M."/>
            <person name="Koriabine M."/>
            <person name="Yan M."/>
            <person name="Riley R."/>
            <person name="Champramary S."/>
            <person name="Plett K.L."/>
            <person name="Tsai I.J."/>
            <person name="Slot J."/>
            <person name="Sipos G."/>
            <person name="Plett J."/>
            <person name="Nagy L.G."/>
            <person name="Grigoriev I.V."/>
        </authorList>
    </citation>
    <scope>NUCLEOTIDE SEQUENCE</scope>
    <source>
        <strain evidence="2">CCBAS 213</strain>
    </source>
</reference>
<evidence type="ECO:0000256" key="1">
    <source>
        <dbReference type="SAM" id="MobiDB-lite"/>
    </source>
</evidence>
<comment type="caution">
    <text evidence="2">The sequence shown here is derived from an EMBL/GenBank/DDBJ whole genome shotgun (WGS) entry which is preliminary data.</text>
</comment>
<protein>
    <submittedName>
        <fullName evidence="2">Uncharacterized protein</fullName>
    </submittedName>
</protein>
<dbReference type="GeneID" id="85352235"/>
<feature type="region of interest" description="Disordered" evidence="1">
    <location>
        <begin position="298"/>
        <end position="332"/>
    </location>
</feature>
<accession>A0AA39JAR6</accession>
<dbReference type="Proteomes" id="UP001175211">
    <property type="component" value="Unassembled WGS sequence"/>
</dbReference>
<dbReference type="RefSeq" id="XP_060322969.1">
    <property type="nucleotide sequence ID" value="XM_060468687.1"/>
</dbReference>
<name>A0AA39JAR6_ARMTA</name>
<feature type="compositionally biased region" description="Basic and acidic residues" evidence="1">
    <location>
        <begin position="45"/>
        <end position="69"/>
    </location>
</feature>
<keyword evidence="3" id="KW-1185">Reference proteome</keyword>
<evidence type="ECO:0000313" key="3">
    <source>
        <dbReference type="Proteomes" id="UP001175211"/>
    </source>
</evidence>
<organism evidence="2 3">
    <name type="scientific">Armillaria tabescens</name>
    <name type="common">Ringless honey mushroom</name>
    <name type="synonym">Agaricus tabescens</name>
    <dbReference type="NCBI Taxonomy" id="1929756"/>
    <lineage>
        <taxon>Eukaryota</taxon>
        <taxon>Fungi</taxon>
        <taxon>Dikarya</taxon>
        <taxon>Basidiomycota</taxon>
        <taxon>Agaricomycotina</taxon>
        <taxon>Agaricomycetes</taxon>
        <taxon>Agaricomycetidae</taxon>
        <taxon>Agaricales</taxon>
        <taxon>Marasmiineae</taxon>
        <taxon>Physalacriaceae</taxon>
        <taxon>Desarmillaria</taxon>
    </lineage>
</organism>
<gene>
    <name evidence="2" type="ORF">EV420DRAFT_1316454</name>
</gene>
<sequence>MSQSATGAPVNPGSGPIGAINPKSLPKSSEDIALDKLRAKMSKEVAMRNMKRADRRKELTAQGKDPKDVSDDEKDESDVLIHTVHKAVEAKVASVSPVKTAATIASSTTTATSMDATLSMFFSDAMTEKNKMAYNPNDIAFHEDYKALLVHKISIPLSMFHPSYLHVLQYSNDSLPRIKITQTGSDGTSKNFSVLDISKAPAEADLNRADFLVCYNNLLEFFTDIGCGPRTLQGLNEHLHTMLTDPNFAMWFEAYKSFDRDFRAKFFKDPFIPDPSAKSWSDGVQAAKDNYLLRQRETQVAGNGGQDRRGKGNGGYTNKRFSPYDMTQRDNASRSSSFRPLCLRCGLIGHHADSCMAATPSKSGRSFLVEWRDNSLLQISDHKLVCVRFNLTVCRIEPSINHGIHMCSLCADTHHGATKCTRN</sequence>
<feature type="region of interest" description="Disordered" evidence="1">
    <location>
        <begin position="45"/>
        <end position="77"/>
    </location>
</feature>
<proteinExistence type="predicted"/>